<dbReference type="PROSITE" id="PS50109">
    <property type="entry name" value="HIS_KIN"/>
    <property type="match status" value="1"/>
</dbReference>
<dbReference type="PANTHER" id="PTHR42878">
    <property type="entry name" value="TWO-COMPONENT HISTIDINE KINASE"/>
    <property type="match status" value="1"/>
</dbReference>
<evidence type="ECO:0000256" key="6">
    <source>
        <dbReference type="ARBA" id="ARBA00022679"/>
    </source>
</evidence>
<evidence type="ECO:0000256" key="4">
    <source>
        <dbReference type="ARBA" id="ARBA00022475"/>
    </source>
</evidence>
<dbReference type="Gene3D" id="6.10.340.10">
    <property type="match status" value="1"/>
</dbReference>
<dbReference type="InterPro" id="IPR050351">
    <property type="entry name" value="BphY/WalK/GraS-like"/>
</dbReference>
<dbReference type="Pfam" id="PF00672">
    <property type="entry name" value="HAMP"/>
    <property type="match status" value="1"/>
</dbReference>
<dbReference type="PRINTS" id="PR00344">
    <property type="entry name" value="BCTRLSENSOR"/>
</dbReference>
<evidence type="ECO:0000256" key="10">
    <source>
        <dbReference type="ARBA" id="ARBA00023012"/>
    </source>
</evidence>
<evidence type="ECO:0000256" key="5">
    <source>
        <dbReference type="ARBA" id="ARBA00022553"/>
    </source>
</evidence>
<dbReference type="SMART" id="SM00387">
    <property type="entry name" value="HATPase_c"/>
    <property type="match status" value="1"/>
</dbReference>
<dbReference type="InterPro" id="IPR003594">
    <property type="entry name" value="HATPase_dom"/>
</dbReference>
<keyword evidence="12" id="KW-1133">Transmembrane helix</keyword>
<dbReference type="RefSeq" id="WP_377930830.1">
    <property type="nucleotide sequence ID" value="NZ_JBHUEM010000055.1"/>
</dbReference>
<dbReference type="SMART" id="SM00388">
    <property type="entry name" value="HisKA"/>
    <property type="match status" value="1"/>
</dbReference>
<dbReference type="InterPro" id="IPR036097">
    <property type="entry name" value="HisK_dim/P_sf"/>
</dbReference>
<dbReference type="Gene3D" id="3.30.565.10">
    <property type="entry name" value="Histidine kinase-like ATPase, C-terminal domain"/>
    <property type="match status" value="1"/>
</dbReference>
<feature type="transmembrane region" description="Helical" evidence="12">
    <location>
        <begin position="50"/>
        <end position="72"/>
    </location>
</feature>
<evidence type="ECO:0000256" key="9">
    <source>
        <dbReference type="ARBA" id="ARBA00022840"/>
    </source>
</evidence>
<feature type="domain" description="Histidine kinase" evidence="13">
    <location>
        <begin position="133"/>
        <end position="349"/>
    </location>
</feature>
<feature type="transmembrane region" description="Helical" evidence="12">
    <location>
        <begin position="7"/>
        <end position="30"/>
    </location>
</feature>
<dbReference type="InterPro" id="IPR005467">
    <property type="entry name" value="His_kinase_dom"/>
</dbReference>
<keyword evidence="11 12" id="KW-0472">Membrane</keyword>
<evidence type="ECO:0000256" key="1">
    <source>
        <dbReference type="ARBA" id="ARBA00000085"/>
    </source>
</evidence>
<dbReference type="Gene3D" id="1.10.287.130">
    <property type="match status" value="1"/>
</dbReference>
<evidence type="ECO:0000256" key="8">
    <source>
        <dbReference type="ARBA" id="ARBA00022777"/>
    </source>
</evidence>
<dbReference type="PROSITE" id="PS50885">
    <property type="entry name" value="HAMP"/>
    <property type="match status" value="1"/>
</dbReference>
<comment type="catalytic activity">
    <reaction evidence="1">
        <text>ATP + protein L-histidine = ADP + protein N-phospho-L-histidine.</text>
        <dbReference type="EC" id="2.7.13.3"/>
    </reaction>
</comment>
<reference evidence="16" key="1">
    <citation type="journal article" date="2019" name="Int. J. Syst. Evol. Microbiol.">
        <title>The Global Catalogue of Microorganisms (GCM) 10K type strain sequencing project: providing services to taxonomists for standard genome sequencing and annotation.</title>
        <authorList>
            <consortium name="The Broad Institute Genomics Platform"/>
            <consortium name="The Broad Institute Genome Sequencing Center for Infectious Disease"/>
            <person name="Wu L."/>
            <person name="Ma J."/>
        </authorList>
    </citation>
    <scope>NUCLEOTIDE SEQUENCE [LARGE SCALE GENOMIC DNA]</scope>
    <source>
        <strain evidence="16">CCUG 49339</strain>
    </source>
</reference>
<organism evidence="15 16">
    <name type="scientific">Bacillus salitolerans</name>
    <dbReference type="NCBI Taxonomy" id="1437434"/>
    <lineage>
        <taxon>Bacteria</taxon>
        <taxon>Bacillati</taxon>
        <taxon>Bacillota</taxon>
        <taxon>Bacilli</taxon>
        <taxon>Bacillales</taxon>
        <taxon>Bacillaceae</taxon>
        <taxon>Bacillus</taxon>
    </lineage>
</organism>
<dbReference type="InterPro" id="IPR004358">
    <property type="entry name" value="Sig_transdc_His_kin-like_C"/>
</dbReference>
<dbReference type="Pfam" id="PF02518">
    <property type="entry name" value="HATPase_c"/>
    <property type="match status" value="1"/>
</dbReference>
<dbReference type="Proteomes" id="UP001597214">
    <property type="component" value="Unassembled WGS sequence"/>
</dbReference>
<dbReference type="GO" id="GO:0016301">
    <property type="term" value="F:kinase activity"/>
    <property type="evidence" value="ECO:0007669"/>
    <property type="project" value="UniProtKB-KW"/>
</dbReference>
<keyword evidence="16" id="KW-1185">Reference proteome</keyword>
<dbReference type="CDD" id="cd00082">
    <property type="entry name" value="HisKA"/>
    <property type="match status" value="1"/>
</dbReference>
<dbReference type="SUPFAM" id="SSF55874">
    <property type="entry name" value="ATPase domain of HSP90 chaperone/DNA topoisomerase II/histidine kinase"/>
    <property type="match status" value="1"/>
</dbReference>
<evidence type="ECO:0000256" key="11">
    <source>
        <dbReference type="ARBA" id="ARBA00023136"/>
    </source>
</evidence>
<dbReference type="EMBL" id="JBHUEM010000055">
    <property type="protein sequence ID" value="MFD1739591.1"/>
    <property type="molecule type" value="Genomic_DNA"/>
</dbReference>
<keyword evidence="4" id="KW-1003">Cell membrane</keyword>
<dbReference type="InterPro" id="IPR003660">
    <property type="entry name" value="HAMP_dom"/>
</dbReference>
<keyword evidence="8 15" id="KW-0418">Kinase</keyword>
<evidence type="ECO:0000313" key="15">
    <source>
        <dbReference type="EMBL" id="MFD1739591.1"/>
    </source>
</evidence>
<evidence type="ECO:0000256" key="7">
    <source>
        <dbReference type="ARBA" id="ARBA00022741"/>
    </source>
</evidence>
<keyword evidence="5" id="KW-0597">Phosphoprotein</keyword>
<comment type="caution">
    <text evidence="15">The sequence shown here is derived from an EMBL/GenBank/DDBJ whole genome shotgun (WGS) entry which is preliminary data.</text>
</comment>
<protein>
    <recommendedName>
        <fullName evidence="3">histidine kinase</fullName>
        <ecNumber evidence="3">2.7.13.3</ecNumber>
    </recommendedName>
</protein>
<keyword evidence="12" id="KW-0812">Transmembrane</keyword>
<evidence type="ECO:0000259" key="14">
    <source>
        <dbReference type="PROSITE" id="PS50885"/>
    </source>
</evidence>
<name>A0ABW4LWZ8_9BACI</name>
<dbReference type="CDD" id="cd06225">
    <property type="entry name" value="HAMP"/>
    <property type="match status" value="1"/>
</dbReference>
<feature type="domain" description="HAMP" evidence="14">
    <location>
        <begin position="73"/>
        <end position="125"/>
    </location>
</feature>
<dbReference type="EC" id="2.7.13.3" evidence="3"/>
<gene>
    <name evidence="15" type="ORF">ACFSCX_24210</name>
</gene>
<comment type="subcellular location">
    <subcellularLocation>
        <location evidence="2">Cell membrane</location>
        <topology evidence="2">Multi-pass membrane protein</topology>
    </subcellularLocation>
</comment>
<dbReference type="SMART" id="SM00304">
    <property type="entry name" value="HAMP"/>
    <property type="match status" value="1"/>
</dbReference>
<dbReference type="SUPFAM" id="SSF47384">
    <property type="entry name" value="Homodimeric domain of signal transducing histidine kinase"/>
    <property type="match status" value="1"/>
</dbReference>
<keyword evidence="7" id="KW-0547">Nucleotide-binding</keyword>
<keyword evidence="6" id="KW-0808">Transferase</keyword>
<dbReference type="InterPro" id="IPR036890">
    <property type="entry name" value="HATPase_C_sf"/>
</dbReference>
<keyword evidence="10" id="KW-0902">Two-component regulatory system</keyword>
<dbReference type="InterPro" id="IPR003661">
    <property type="entry name" value="HisK_dim/P_dom"/>
</dbReference>
<dbReference type="SUPFAM" id="SSF158472">
    <property type="entry name" value="HAMP domain-like"/>
    <property type="match status" value="1"/>
</dbReference>
<sequence>MIWIRSIFLKLFITYIAILIVSHVASYLLFQHNITSIHVISELNHLHEMKSLFVFTSFISIIITGIFAYYLSKKITAPLREMNRIALQIAKGQFNQQVEVKNRDEIGELGKTFNYMANELSSLDQMRKDFVANVSHDLRSPLTSILGFSKAFLDETIPEERKHHYFTLMKEQSERMLKLVNDLLDVARIEAGQLEIRTVSFNLSELVRQVVARMEPEFVKKQVSVELISNCEQDIYAHADPNKIDQVIVNLIQNAVQFSSNNSYVEVILNKEEQAEISIRDYGSGIRQDDIESIWDRFYKAERSRTHKTGTGLGLSIVKHILDLHHTDIRVESEIGKGTTFTFKLPISSN</sequence>
<dbReference type="Pfam" id="PF00512">
    <property type="entry name" value="HisKA"/>
    <property type="match status" value="1"/>
</dbReference>
<evidence type="ECO:0000256" key="12">
    <source>
        <dbReference type="SAM" id="Phobius"/>
    </source>
</evidence>
<keyword evidence="9" id="KW-0067">ATP-binding</keyword>
<proteinExistence type="predicted"/>
<evidence type="ECO:0000256" key="3">
    <source>
        <dbReference type="ARBA" id="ARBA00012438"/>
    </source>
</evidence>
<evidence type="ECO:0000313" key="16">
    <source>
        <dbReference type="Proteomes" id="UP001597214"/>
    </source>
</evidence>
<dbReference type="PANTHER" id="PTHR42878:SF7">
    <property type="entry name" value="SENSOR HISTIDINE KINASE GLRK"/>
    <property type="match status" value="1"/>
</dbReference>
<accession>A0ABW4LWZ8</accession>
<evidence type="ECO:0000256" key="2">
    <source>
        <dbReference type="ARBA" id="ARBA00004651"/>
    </source>
</evidence>
<evidence type="ECO:0000259" key="13">
    <source>
        <dbReference type="PROSITE" id="PS50109"/>
    </source>
</evidence>